<dbReference type="AlphaFoldDB" id="A0A1I2JTX5"/>
<dbReference type="InterPro" id="IPR006094">
    <property type="entry name" value="Oxid_FAD_bind_N"/>
</dbReference>
<name>A0A1I2JTX5_9ACTN</name>
<dbReference type="EMBL" id="FONV01000014">
    <property type="protein sequence ID" value="SFF58292.1"/>
    <property type="molecule type" value="Genomic_DNA"/>
</dbReference>
<dbReference type="InterPro" id="IPR016169">
    <property type="entry name" value="FAD-bd_PCMH_sub2"/>
</dbReference>
<dbReference type="STRING" id="35752.SAMN05421541_11430"/>
<accession>A0A1I2JTX5</accession>
<dbReference type="Pfam" id="PF01565">
    <property type="entry name" value="FAD_binding_4"/>
    <property type="match status" value="1"/>
</dbReference>
<dbReference type="GO" id="GO:0071949">
    <property type="term" value="F:FAD binding"/>
    <property type="evidence" value="ECO:0007669"/>
    <property type="project" value="InterPro"/>
</dbReference>
<gene>
    <name evidence="2" type="ORF">SAMN05421541_11430</name>
</gene>
<evidence type="ECO:0000259" key="1">
    <source>
        <dbReference type="PROSITE" id="PS51387"/>
    </source>
</evidence>
<dbReference type="PANTHER" id="PTHR11748:SF103">
    <property type="entry name" value="GLYCOLATE OXIDASE SUBUNIT GLCE"/>
    <property type="match status" value="1"/>
</dbReference>
<feature type="domain" description="FAD-binding PCMH-type" evidence="1">
    <location>
        <begin position="27"/>
        <end position="206"/>
    </location>
</feature>
<sequence>MSGSLLAELVEICGPGAARVARSDDRVAGRHADYVAAPATSNAVARLMRLASERGLGVRPRGSGSKIDWGTRPGRLDIVIDTVRLHGMWDHDGSSAIVAAGTPVEAVQAALARHGRRLAIDPPSPGATIGGVLAVNESGPLRHRFGSPAGQAVSVALVDPAGELVDLAEWESPAPGVITSAVLPVEDLPAERRWVVRPVSTPTEVNDLTTRIVAQEFGLSAVEVDMPAVGAGSFAMLLEGTAGFVAAGAGRLARELGPLATIRTEAPEWWGSYPFRPSDVALRLRVRSRDLHAVGFVLRDAVGAAVAVRGSVGAGVVHAVLPRGLSPARIGDIVTGLEQVLMARRGRAVIVTAPPDLAERIPMAEPEDLF</sequence>
<evidence type="ECO:0000313" key="3">
    <source>
        <dbReference type="Proteomes" id="UP000199645"/>
    </source>
</evidence>
<protein>
    <submittedName>
        <fullName evidence="2">Glycolate oxidase FAD binding subunit</fullName>
    </submittedName>
</protein>
<dbReference type="PANTHER" id="PTHR11748">
    <property type="entry name" value="D-LACTATE DEHYDROGENASE"/>
    <property type="match status" value="1"/>
</dbReference>
<dbReference type="SUPFAM" id="SSF56176">
    <property type="entry name" value="FAD-binding/transporter-associated domain-like"/>
    <property type="match status" value="1"/>
</dbReference>
<dbReference type="Proteomes" id="UP000199645">
    <property type="component" value="Unassembled WGS sequence"/>
</dbReference>
<dbReference type="InterPro" id="IPR036318">
    <property type="entry name" value="FAD-bd_PCMH-like_sf"/>
</dbReference>
<keyword evidence="3" id="KW-1185">Reference proteome</keyword>
<proteinExistence type="predicted"/>
<organism evidence="2 3">
    <name type="scientific">Actinoplanes philippinensis</name>
    <dbReference type="NCBI Taxonomy" id="35752"/>
    <lineage>
        <taxon>Bacteria</taxon>
        <taxon>Bacillati</taxon>
        <taxon>Actinomycetota</taxon>
        <taxon>Actinomycetes</taxon>
        <taxon>Micromonosporales</taxon>
        <taxon>Micromonosporaceae</taxon>
        <taxon>Actinoplanes</taxon>
    </lineage>
</organism>
<reference evidence="2 3" key="1">
    <citation type="submission" date="2016-10" db="EMBL/GenBank/DDBJ databases">
        <authorList>
            <person name="de Groot N.N."/>
        </authorList>
    </citation>
    <scope>NUCLEOTIDE SEQUENCE [LARGE SCALE GENOMIC DNA]</scope>
    <source>
        <strain evidence="2 3">DSM 43019</strain>
    </source>
</reference>
<dbReference type="Gene3D" id="3.30.465.10">
    <property type="match status" value="1"/>
</dbReference>
<evidence type="ECO:0000313" key="2">
    <source>
        <dbReference type="EMBL" id="SFF58292.1"/>
    </source>
</evidence>
<dbReference type="InterPro" id="IPR016166">
    <property type="entry name" value="FAD-bd_PCMH"/>
</dbReference>
<dbReference type="PROSITE" id="PS51387">
    <property type="entry name" value="FAD_PCMH"/>
    <property type="match status" value="1"/>
</dbReference>